<dbReference type="Pfam" id="PF03417">
    <property type="entry name" value="AAT"/>
    <property type="match status" value="1"/>
</dbReference>
<dbReference type="PANTHER" id="PTHR34180">
    <property type="entry name" value="PEPTIDASE C45"/>
    <property type="match status" value="1"/>
</dbReference>
<name>A0AB39HX36_9BACI</name>
<dbReference type="PANTHER" id="PTHR34180:SF1">
    <property type="entry name" value="BETA-ALANYL-DOPAMINE_CARCININE HYDROLASE"/>
    <property type="match status" value="1"/>
</dbReference>
<evidence type="ECO:0000313" key="2">
    <source>
        <dbReference type="EMBL" id="XDK34303.1"/>
    </source>
</evidence>
<dbReference type="AlphaFoldDB" id="A0AB39HX36"/>
<keyword evidence="2" id="KW-0808">Transferase</keyword>
<protein>
    <submittedName>
        <fullName evidence="2">C45 family autoproteolytic acyltransferase/hydrolase</fullName>
    </submittedName>
</protein>
<dbReference type="RefSeq" id="WP_368654977.1">
    <property type="nucleotide sequence ID" value="NZ_CP162599.1"/>
</dbReference>
<feature type="domain" description="Peptidase C45 hydrolase" evidence="1">
    <location>
        <begin position="157"/>
        <end position="322"/>
    </location>
</feature>
<dbReference type="InterPro" id="IPR047801">
    <property type="entry name" value="Peptidase_C45"/>
</dbReference>
<dbReference type="NCBIfam" id="NF040521">
    <property type="entry name" value="C45_proenzyme"/>
    <property type="match status" value="1"/>
</dbReference>
<organism evidence="2">
    <name type="scientific">Ornithinibacillus sp. 4-3</name>
    <dbReference type="NCBI Taxonomy" id="3231488"/>
    <lineage>
        <taxon>Bacteria</taxon>
        <taxon>Bacillati</taxon>
        <taxon>Bacillota</taxon>
        <taxon>Bacilli</taxon>
        <taxon>Bacillales</taxon>
        <taxon>Bacillaceae</taxon>
        <taxon>Ornithinibacillus</taxon>
    </lineage>
</organism>
<gene>
    <name evidence="2" type="ORF">AB4Y30_08110</name>
</gene>
<dbReference type="InterPro" id="IPR047794">
    <property type="entry name" value="C45_proenzyme-like"/>
</dbReference>
<sequence>MIKNDQSTKRKHFPFFQLKGTHREIGRQYGESCKELIYKHLTSVKKKLQIGTKVSLEFVKEKALSYQAYVQEYAPFLDEEIQGMAEGAGISLGEAYLLQVRAEMNNHVKALNECTTFAVSSEVTKDGIPLAGQNVDLPSFYGEIGVVLEIIPESGSKILMFTPAGQISHIGINTEGMAVFANAITSDGWGEGLPRYMFSRLALTCRTVDEAVEKLSNLKRSSARNIIMMDKNGEMADYENTPMKDAVIKPENGILAHTNHYVADSLLSEERSTGSSLKNSQIRLERMNSLLHENRGEIDVEKIKEFFRDRENYPNCICRILGDEEMQDPTKQDTDNITCASAIGVPNEGKLWIAIGPPNQYEYKCYSFSE</sequence>
<dbReference type="Gene3D" id="1.10.10.2120">
    <property type="match status" value="1"/>
</dbReference>
<dbReference type="EMBL" id="CP162599">
    <property type="protein sequence ID" value="XDK34303.1"/>
    <property type="molecule type" value="Genomic_DNA"/>
</dbReference>
<dbReference type="GO" id="GO:0016746">
    <property type="term" value="F:acyltransferase activity"/>
    <property type="evidence" value="ECO:0007669"/>
    <property type="project" value="UniProtKB-KW"/>
</dbReference>
<evidence type="ECO:0000259" key="1">
    <source>
        <dbReference type="Pfam" id="PF03417"/>
    </source>
</evidence>
<dbReference type="Gene3D" id="3.60.60.10">
    <property type="entry name" value="Penicillin V Acylase, Chain A"/>
    <property type="match status" value="1"/>
</dbReference>
<reference evidence="2" key="1">
    <citation type="submission" date="2024-07" db="EMBL/GenBank/DDBJ databases">
        <title>Halotolerant mesophilic bacterium Ornithinibacillus sp. 4-3, sp. nov., isolated from soil.</title>
        <authorList>
            <person name="Sidarenka A.V."/>
            <person name="Guliayeva D.E."/>
            <person name="Leanovich S.I."/>
            <person name="Hileuskaya K.S."/>
            <person name="Akhremchuk A.E."/>
            <person name="Sikolenko M.A."/>
            <person name="Valentovich L.N."/>
        </authorList>
    </citation>
    <scope>NUCLEOTIDE SEQUENCE</scope>
    <source>
        <strain evidence="2">4-3</strain>
    </source>
</reference>
<dbReference type="InterPro" id="IPR005079">
    <property type="entry name" value="Peptidase_C45_hydrolase"/>
</dbReference>
<keyword evidence="2" id="KW-0012">Acyltransferase</keyword>
<accession>A0AB39HX36</accession>
<proteinExistence type="predicted"/>